<dbReference type="PANTHER" id="PTHR40940">
    <property type="entry name" value="PROTEIN BATD-RELATED"/>
    <property type="match status" value="1"/>
</dbReference>
<proteinExistence type="predicted"/>
<keyword evidence="1" id="KW-0472">Membrane</keyword>
<feature type="signal peptide" evidence="2">
    <location>
        <begin position="1"/>
        <end position="18"/>
    </location>
</feature>
<evidence type="ECO:0000313" key="4">
    <source>
        <dbReference type="Proteomes" id="UP001209803"/>
    </source>
</evidence>
<dbReference type="PANTHER" id="PTHR40940:SF1">
    <property type="entry name" value="PROTEIN BATD"/>
    <property type="match status" value="1"/>
</dbReference>
<keyword evidence="4" id="KW-1185">Reference proteome</keyword>
<evidence type="ECO:0000256" key="1">
    <source>
        <dbReference type="SAM" id="Phobius"/>
    </source>
</evidence>
<dbReference type="InterPro" id="IPR025738">
    <property type="entry name" value="BatD"/>
</dbReference>
<sequence length="428" mass="46857">MRHWLVLLLLTLAGPVLAQGDTSPIVRSSLEQNTAIPGQPLIYRISVLVPTWLPSPPVFPSFEVPNVAVRLPSRASGPISETIDGETWSGVSRSYRLYPMAAGRFEIPAGLIKVTYADPQTSQPVVVDVQTDAFEIIGQLPAGADTLSPFLAARTLTLDRTFDGVTDDLKAGDSLSISTSVGVTGVLPMFVPPLTPDEGISGLVFYPKEPVLEEGENRGVIEGKRSEEVTVMVENAGSYRISELSVSWYNLESGKVETSTVPAIEFDVAGVVPDNEAVSESFSARSFLTGVLAVMVAAVLFVFFIKAYGQPVLKWIKYRLKAYNLSEFHAYQTLKHSVRKRDYSGTLVAVSNWKDRIGRHCASLDMTSVDDTLFALGKSQFENTTNQSSKQEIAAWNSVLNSVSKLRRQADVEQRQRRRSSLKSLNPT</sequence>
<evidence type="ECO:0000256" key="2">
    <source>
        <dbReference type="SAM" id="SignalP"/>
    </source>
</evidence>
<keyword evidence="1" id="KW-1133">Transmembrane helix</keyword>
<keyword evidence="2" id="KW-0732">Signal</keyword>
<evidence type="ECO:0008006" key="5">
    <source>
        <dbReference type="Google" id="ProtNLM"/>
    </source>
</evidence>
<dbReference type="RefSeq" id="WP_265681682.1">
    <property type="nucleotide sequence ID" value="NZ_CP120863.1"/>
</dbReference>
<organism evidence="3 4">
    <name type="scientific">Roseibium porphyridii</name>
    <dbReference type="NCBI Taxonomy" id="2866279"/>
    <lineage>
        <taxon>Bacteria</taxon>
        <taxon>Pseudomonadati</taxon>
        <taxon>Pseudomonadota</taxon>
        <taxon>Alphaproteobacteria</taxon>
        <taxon>Hyphomicrobiales</taxon>
        <taxon>Stappiaceae</taxon>
        <taxon>Roseibium</taxon>
    </lineage>
</organism>
<accession>A0ABY8EX64</accession>
<gene>
    <name evidence="3" type="ORF">K1718_15570</name>
</gene>
<name>A0ABY8EX64_9HYPH</name>
<keyword evidence="1" id="KW-0812">Transmembrane</keyword>
<feature type="transmembrane region" description="Helical" evidence="1">
    <location>
        <begin position="287"/>
        <end position="309"/>
    </location>
</feature>
<protein>
    <recommendedName>
        <fullName evidence="5">Protein BatD</fullName>
    </recommendedName>
</protein>
<dbReference type="Proteomes" id="UP001209803">
    <property type="component" value="Chromosome"/>
</dbReference>
<reference evidence="3 4" key="1">
    <citation type="submission" date="2023-03" db="EMBL/GenBank/DDBJ databases">
        <title>Roseibium porphyridii sp. nov. and Roseibium rhodosorbium sp. nov. isolated from marine algae, Porphyridium cruentum and Rhodosorus marinus, respectively.</title>
        <authorList>
            <person name="Lee M.W."/>
            <person name="Choi B.J."/>
            <person name="Lee J.K."/>
            <person name="Choi D.G."/>
            <person name="Baek J.H."/>
            <person name="Bayburt H."/>
            <person name="Kim J.M."/>
            <person name="Han D.M."/>
            <person name="Kim K.H."/>
            <person name="Jeon C.O."/>
        </authorList>
    </citation>
    <scope>NUCLEOTIDE SEQUENCE [LARGE SCALE GENOMIC DNA]</scope>
    <source>
        <strain evidence="3 4">KMA01</strain>
    </source>
</reference>
<dbReference type="EMBL" id="CP120863">
    <property type="protein sequence ID" value="WFE87582.1"/>
    <property type="molecule type" value="Genomic_DNA"/>
</dbReference>
<evidence type="ECO:0000313" key="3">
    <source>
        <dbReference type="EMBL" id="WFE87582.1"/>
    </source>
</evidence>
<feature type="chain" id="PRO_5047037903" description="Protein BatD" evidence="2">
    <location>
        <begin position="19"/>
        <end position="428"/>
    </location>
</feature>